<dbReference type="SUPFAM" id="SSF53448">
    <property type="entry name" value="Nucleotide-diphospho-sugar transferases"/>
    <property type="match status" value="1"/>
</dbReference>
<keyword evidence="7" id="KW-1015">Disulfide bond</keyword>
<evidence type="ECO:0000313" key="10">
    <source>
        <dbReference type="Proteomes" id="UP001152795"/>
    </source>
</evidence>
<comment type="subcellular location">
    <subcellularLocation>
        <location evidence="8">Endomembrane system</location>
        <topology evidence="8">Single-pass membrane protein</topology>
    </subcellularLocation>
    <subcellularLocation>
        <location evidence="1">Membrane</location>
        <topology evidence="1">Single-pass type II membrane protein</topology>
    </subcellularLocation>
</comment>
<dbReference type="InterPro" id="IPR001173">
    <property type="entry name" value="Glyco_trans_2-like"/>
</dbReference>
<evidence type="ECO:0000256" key="8">
    <source>
        <dbReference type="ARBA" id="ARBA00037847"/>
    </source>
</evidence>
<organism evidence="9 10">
    <name type="scientific">Paramuricea clavata</name>
    <name type="common">Red gorgonian</name>
    <name type="synonym">Violescent sea-whip</name>
    <dbReference type="NCBI Taxonomy" id="317549"/>
    <lineage>
        <taxon>Eukaryota</taxon>
        <taxon>Metazoa</taxon>
        <taxon>Cnidaria</taxon>
        <taxon>Anthozoa</taxon>
        <taxon>Octocorallia</taxon>
        <taxon>Malacalcyonacea</taxon>
        <taxon>Plexauridae</taxon>
        <taxon>Paramuricea</taxon>
    </lineage>
</organism>
<evidence type="ECO:0000256" key="5">
    <source>
        <dbReference type="ARBA" id="ARBA00022989"/>
    </source>
</evidence>
<dbReference type="GO" id="GO:0004653">
    <property type="term" value="F:polypeptide N-acetylgalactosaminyltransferase activity"/>
    <property type="evidence" value="ECO:0007669"/>
    <property type="project" value="TreeGrafter"/>
</dbReference>
<dbReference type="FunFam" id="3.90.550.10:FF:000088">
    <property type="entry name" value="Polypeptide N-acetylgalactosaminyltransferase"/>
    <property type="match status" value="1"/>
</dbReference>
<evidence type="ECO:0000256" key="4">
    <source>
        <dbReference type="ARBA" id="ARBA00022968"/>
    </source>
</evidence>
<keyword evidence="5" id="KW-1133">Transmembrane helix</keyword>
<comment type="caution">
    <text evidence="9">The sequence shown here is derived from an EMBL/GenBank/DDBJ whole genome shotgun (WGS) entry which is preliminary data.</text>
</comment>
<keyword evidence="3" id="KW-0812">Transmembrane</keyword>
<evidence type="ECO:0000256" key="7">
    <source>
        <dbReference type="ARBA" id="ARBA00023157"/>
    </source>
</evidence>
<dbReference type="Pfam" id="PF00535">
    <property type="entry name" value="Glycos_transf_2"/>
    <property type="match status" value="1"/>
</dbReference>
<protein>
    <submittedName>
        <fullName evidence="9">Polypeptide N-acetylgalactosaminyltransferase 1-like isoform X1</fullName>
    </submittedName>
</protein>
<evidence type="ECO:0000256" key="2">
    <source>
        <dbReference type="ARBA" id="ARBA00005680"/>
    </source>
</evidence>
<keyword evidence="4" id="KW-0735">Signal-anchor</keyword>
<keyword evidence="6" id="KW-0472">Membrane</keyword>
<proteinExistence type="inferred from homology"/>
<sequence length="484" mass="56458">MALISRRRTIFYGIIFASALWILFTVAFFVNERNSKSYYDNIDFNSVELDRKLQDKRGFSKHPGNTAHYVYADYDKTPHRNPNQPGELGVAVYSDSWEKDKENEGYTQHSFNRLVSDKISLERNLRDFRNSKCRWKKYPLHLPKTSVIICFHNEAWSTLLRTVHSVINRSPPHLLEEIILVDDASTRDEVKVKLDEYVKTLSTPVRIIRLQKREGLIRARLTGAAAAKGGVLTFLDAHCECTVGWLEPLLTRIAENKSNVVMPVIDAIGDKDFKYNSVNEPFQRGIFRWRLEFGWKPIPEYEMRRRKDETDGIRTPVMAGGLFSISKKYFEEMGTYDTGMDVWGGENLEISFRIWMCGGIIEMLPCSRVGHVFRPKFPYSFPVRPGSSIDPVSKNLMRVADVWMDEYSKHFYNIRYDLKSKQHDDVSERVNLRSKLHCKSFKWYLENIFTELAIPDSNFIFSGEVRNPYGTYFVLALRLEFRLN</sequence>
<keyword evidence="10" id="KW-1185">Reference proteome</keyword>
<dbReference type="Proteomes" id="UP001152795">
    <property type="component" value="Unassembled WGS sequence"/>
</dbReference>
<reference evidence="9" key="1">
    <citation type="submission" date="2020-04" db="EMBL/GenBank/DDBJ databases">
        <authorList>
            <person name="Alioto T."/>
            <person name="Alioto T."/>
            <person name="Gomez Garrido J."/>
        </authorList>
    </citation>
    <scope>NUCLEOTIDE SEQUENCE</scope>
    <source>
        <strain evidence="9">A484AB</strain>
    </source>
</reference>
<dbReference type="OrthoDB" id="330637at2759"/>
<gene>
    <name evidence="9" type="ORF">PACLA_8A047551</name>
</gene>
<dbReference type="InterPro" id="IPR045885">
    <property type="entry name" value="GalNAc-T"/>
</dbReference>
<evidence type="ECO:0000256" key="3">
    <source>
        <dbReference type="ARBA" id="ARBA00022692"/>
    </source>
</evidence>
<dbReference type="GO" id="GO:0016020">
    <property type="term" value="C:membrane"/>
    <property type="evidence" value="ECO:0007669"/>
    <property type="project" value="UniProtKB-SubCell"/>
</dbReference>
<dbReference type="InterPro" id="IPR029044">
    <property type="entry name" value="Nucleotide-diphossugar_trans"/>
</dbReference>
<dbReference type="CDD" id="cd02510">
    <property type="entry name" value="pp-GalNAc-T"/>
    <property type="match status" value="1"/>
</dbReference>
<dbReference type="AlphaFoldDB" id="A0A6S7KJY8"/>
<dbReference type="GO" id="GO:0005794">
    <property type="term" value="C:Golgi apparatus"/>
    <property type="evidence" value="ECO:0007669"/>
    <property type="project" value="TreeGrafter"/>
</dbReference>
<name>A0A6S7KJY8_PARCT</name>
<evidence type="ECO:0000256" key="6">
    <source>
        <dbReference type="ARBA" id="ARBA00023136"/>
    </source>
</evidence>
<comment type="similarity">
    <text evidence="2">Belongs to the glycosyltransferase 2 family. GalNAc-T subfamily.</text>
</comment>
<dbReference type="PANTHER" id="PTHR11675:SF101">
    <property type="entry name" value="POLYPEPTIDE N-ACETYLGALACTOSAMINYLTRANSFERASE 5"/>
    <property type="match status" value="1"/>
</dbReference>
<dbReference type="PANTHER" id="PTHR11675">
    <property type="entry name" value="N-ACETYLGALACTOSAMINYLTRANSFERASE"/>
    <property type="match status" value="1"/>
</dbReference>
<evidence type="ECO:0000313" key="9">
    <source>
        <dbReference type="EMBL" id="CAB4028563.1"/>
    </source>
</evidence>
<evidence type="ECO:0000256" key="1">
    <source>
        <dbReference type="ARBA" id="ARBA00004606"/>
    </source>
</evidence>
<dbReference type="GO" id="GO:0006493">
    <property type="term" value="P:protein O-linked glycosylation"/>
    <property type="evidence" value="ECO:0007669"/>
    <property type="project" value="TreeGrafter"/>
</dbReference>
<dbReference type="EMBL" id="CACRXK020015559">
    <property type="protein sequence ID" value="CAB4028563.1"/>
    <property type="molecule type" value="Genomic_DNA"/>
</dbReference>
<dbReference type="Gene3D" id="3.90.550.10">
    <property type="entry name" value="Spore Coat Polysaccharide Biosynthesis Protein SpsA, Chain A"/>
    <property type="match status" value="1"/>
</dbReference>
<accession>A0A6S7KJY8</accession>